<evidence type="ECO:0000256" key="1">
    <source>
        <dbReference type="SAM" id="SignalP"/>
    </source>
</evidence>
<reference evidence="2 3" key="1">
    <citation type="submission" date="2016-10" db="EMBL/GenBank/DDBJ databases">
        <authorList>
            <person name="de Groot N.N."/>
        </authorList>
    </citation>
    <scope>NUCLEOTIDE SEQUENCE [LARGE SCALE GENOMIC DNA]</scope>
    <source>
        <strain evidence="2 3">DSM 27078</strain>
    </source>
</reference>
<proteinExistence type="predicted"/>
<evidence type="ECO:0000313" key="2">
    <source>
        <dbReference type="EMBL" id="SEQ14398.1"/>
    </source>
</evidence>
<protein>
    <recommendedName>
        <fullName evidence="4">Ig-like domain-containing protein</fullName>
    </recommendedName>
</protein>
<feature type="chain" id="PRO_5011795111" description="Ig-like domain-containing protein" evidence="1">
    <location>
        <begin position="36"/>
        <end position="880"/>
    </location>
</feature>
<dbReference type="Proteomes" id="UP000198648">
    <property type="component" value="Unassembled WGS sequence"/>
</dbReference>
<name>A0A1H9DNV5_9FLAO</name>
<dbReference type="NCBIfam" id="NF038133">
    <property type="entry name" value="choice_anch_L"/>
    <property type="match status" value="1"/>
</dbReference>
<sequence length="880" mass="93395">MNFIILLTQHQHKPTHKMKKLLLLCIMLFSLITNAQLNVNNTLYSPADLILSKLIGPGLAVSNVKYNNSAANAFVTNNQLGFYSTGSTATNLGLTSGLIMTNGSATGAIGPNSANGSTTASNTPMNGDPDLSLITTMSINNICILEFDFVPLGPEVKFEYVFASEEYPEYVNSSFNDVFGFFLSGPGISGPFSNGAKNIALLPNSTTPISINNVNCGNASGCPATLPGNTNCAYYVNNCGGAHIQYDGFTTVLTARSEVQCGQTYHIKLALADAGDSAFDSAVFFKEKSFSVPSVNLGGDMVGPSEACCGDSLPFTTPFNQTDYPGAIHYWYFNNVLVYTSTTSNTYILSDLTCTDGIMKVIVKPYPSQNCTFEDEIVINYKEGPVLNTPNPLTLCSDNPATATGVFDLNLQINAIVPNYDSSFDELGFYLTYDDAFDDTNVIPQSQWHTFNGTNDQSIFLGYSNFMTSGNVCRSIKEFKLKFVNCDDTVCSLTPNSTLFDLTTRKPIIFNGFDPTKYSISFHHDMASAVAGTGAITPENAYVTSTNPEEIYVRYWENLVPLNKQFTQFTLQASQSNYAGTDGTLTFCKDDVVVYNLADYITGEQTGGTWSIVSGSGANVNLAAGTIASNNSAANYVLQYTVNASPTCPTDVSTVTVTINAVCGAQTPPNMVLCDNLNDGVEIFNLSLQNAAILGTLSSADYTVSYHTSAANATSGAAPITPNNAYPNISNPQTIYIRVIKNSDGSLFDDSKFFDLIVVAPPTVTSFTGTASICNGSSTNLTFVGTPNTIVTYSDGTSTLTTPLDATGNGSVTVTPTATTTYTLSGIATTGTPVCTNTATGSVTITVNNPPVAGTDGSTTVCETSAAVIDLYSLITGEQA</sequence>
<evidence type="ECO:0000313" key="3">
    <source>
        <dbReference type="Proteomes" id="UP000198648"/>
    </source>
</evidence>
<evidence type="ECO:0008006" key="4">
    <source>
        <dbReference type="Google" id="ProtNLM"/>
    </source>
</evidence>
<feature type="non-terminal residue" evidence="2">
    <location>
        <position position="880"/>
    </location>
</feature>
<keyword evidence="1" id="KW-0732">Signal</keyword>
<accession>A0A1H9DNV5</accession>
<dbReference type="AlphaFoldDB" id="A0A1H9DNV5"/>
<keyword evidence="3" id="KW-1185">Reference proteome</keyword>
<feature type="signal peptide" evidence="1">
    <location>
        <begin position="1"/>
        <end position="35"/>
    </location>
</feature>
<dbReference type="EMBL" id="FOEI01000007">
    <property type="protein sequence ID" value="SEQ14398.1"/>
    <property type="molecule type" value="Genomic_DNA"/>
</dbReference>
<dbReference type="InterPro" id="IPR049804">
    <property type="entry name" value="Choice_anch_L"/>
</dbReference>
<dbReference type="STRING" id="1299341.SAMN05444005_107112"/>
<organism evidence="2 3">
    <name type="scientific">Flavobacterium urocaniciphilum</name>
    <dbReference type="NCBI Taxonomy" id="1299341"/>
    <lineage>
        <taxon>Bacteria</taxon>
        <taxon>Pseudomonadati</taxon>
        <taxon>Bacteroidota</taxon>
        <taxon>Flavobacteriia</taxon>
        <taxon>Flavobacteriales</taxon>
        <taxon>Flavobacteriaceae</taxon>
        <taxon>Flavobacterium</taxon>
    </lineage>
</organism>
<gene>
    <name evidence="2" type="ORF">SAMN05444005_107112</name>
</gene>